<dbReference type="GO" id="GO:0070273">
    <property type="term" value="F:phosphatidylinositol-4-phosphate binding"/>
    <property type="evidence" value="ECO:0007669"/>
    <property type="project" value="InterPro"/>
</dbReference>
<name>A0A840QC06_9PSEU</name>
<evidence type="ECO:0000256" key="2">
    <source>
        <dbReference type="ARBA" id="ARBA00023034"/>
    </source>
</evidence>
<accession>A0A840QC06</accession>
<comment type="caution">
    <text evidence="5">The sequence shown here is derived from an EMBL/GenBank/DDBJ whole genome shotgun (WGS) entry which is preliminary data.</text>
</comment>
<protein>
    <recommendedName>
        <fullName evidence="7">Golgi phosphoprotein 3 GPP34</fullName>
    </recommendedName>
</protein>
<dbReference type="AlphaFoldDB" id="A0A840QC06"/>
<organism evidence="5 6">
    <name type="scientific">Saccharopolyspora phatthalungensis</name>
    <dbReference type="NCBI Taxonomy" id="664693"/>
    <lineage>
        <taxon>Bacteria</taxon>
        <taxon>Bacillati</taxon>
        <taxon>Actinomycetota</taxon>
        <taxon>Actinomycetes</taxon>
        <taxon>Pseudonocardiales</taxon>
        <taxon>Pseudonocardiaceae</taxon>
        <taxon>Saccharopolyspora</taxon>
    </lineage>
</organism>
<proteinExistence type="predicted"/>
<dbReference type="InterPro" id="IPR008628">
    <property type="entry name" value="GPP34-like"/>
</dbReference>
<dbReference type="GO" id="GO:0012505">
    <property type="term" value="C:endomembrane system"/>
    <property type="evidence" value="ECO:0007669"/>
    <property type="project" value="UniProtKB-ARBA"/>
</dbReference>
<keyword evidence="2" id="KW-0333">Golgi apparatus</keyword>
<dbReference type="EMBL" id="JACHIW010000001">
    <property type="protein sequence ID" value="MBB5157936.1"/>
    <property type="molecule type" value="Genomic_DNA"/>
</dbReference>
<dbReference type="Pfam" id="PF05719">
    <property type="entry name" value="GPP34"/>
    <property type="match status" value="1"/>
</dbReference>
<keyword evidence="3" id="KW-0446">Lipid-binding</keyword>
<dbReference type="Proteomes" id="UP000584374">
    <property type="component" value="Unassembled WGS sequence"/>
</dbReference>
<evidence type="ECO:0000256" key="4">
    <source>
        <dbReference type="ARBA" id="ARBA00023136"/>
    </source>
</evidence>
<keyword evidence="4" id="KW-0472">Membrane</keyword>
<sequence length="232" mass="25406">MTASGQEPARLPLRVADRFFLAAHTGENRLSARIDGALVALGCAGALLAELILEEEIAVTPSVRPSGKGRCPDFLSWVILREIRQEPGHDLRTWLEYLGLTATEKVRARLTMTDVLREVPVSAGWRGGTAAAWRFAETGASKAEEELEVLFTSSETTAGSDVITIPARLAEITLALLVRETGLLRQVRLPKHIARQGDYRMESWEPRIPGPLRTLINEVAAARGQSAITPRH</sequence>
<gene>
    <name evidence="5" type="ORF">BJ970_005470</name>
</gene>
<dbReference type="RefSeq" id="WP_221467324.1">
    <property type="nucleotide sequence ID" value="NZ_JACHIW010000001.1"/>
</dbReference>
<evidence type="ECO:0000256" key="1">
    <source>
        <dbReference type="ARBA" id="ARBA00004255"/>
    </source>
</evidence>
<evidence type="ECO:0000256" key="3">
    <source>
        <dbReference type="ARBA" id="ARBA00023121"/>
    </source>
</evidence>
<dbReference type="Gene3D" id="1.10.3630.10">
    <property type="entry name" value="yeast vps74-n-term truncation variant domain like"/>
    <property type="match status" value="1"/>
</dbReference>
<evidence type="ECO:0000313" key="6">
    <source>
        <dbReference type="Proteomes" id="UP000584374"/>
    </source>
</evidence>
<evidence type="ECO:0008006" key="7">
    <source>
        <dbReference type="Google" id="ProtNLM"/>
    </source>
</evidence>
<reference evidence="5 6" key="1">
    <citation type="submission" date="2020-08" db="EMBL/GenBank/DDBJ databases">
        <title>Sequencing the genomes of 1000 actinobacteria strains.</title>
        <authorList>
            <person name="Klenk H.-P."/>
        </authorList>
    </citation>
    <scope>NUCLEOTIDE SEQUENCE [LARGE SCALE GENOMIC DNA]</scope>
    <source>
        <strain evidence="5 6">DSM 45584</strain>
    </source>
</reference>
<evidence type="ECO:0000313" key="5">
    <source>
        <dbReference type="EMBL" id="MBB5157936.1"/>
    </source>
</evidence>
<dbReference type="GO" id="GO:0005737">
    <property type="term" value="C:cytoplasm"/>
    <property type="evidence" value="ECO:0007669"/>
    <property type="project" value="UniProtKB-ARBA"/>
</dbReference>
<comment type="subcellular location">
    <subcellularLocation>
        <location evidence="1">Golgi apparatus membrane</location>
        <topology evidence="1">Peripheral membrane protein</topology>
        <orientation evidence="1">Cytoplasmic side</orientation>
    </subcellularLocation>
</comment>
<dbReference type="InterPro" id="IPR038261">
    <property type="entry name" value="GPP34-like_sf"/>
</dbReference>
<keyword evidence="6" id="KW-1185">Reference proteome</keyword>